<feature type="domain" description="ABC transmembrane type-1" evidence="17">
    <location>
        <begin position="329"/>
        <end position="514"/>
    </location>
</feature>
<evidence type="ECO:0000256" key="4">
    <source>
        <dbReference type="ARBA" id="ARBA00022692"/>
    </source>
</evidence>
<gene>
    <name evidence="18" type="ORF">BSL78_24758</name>
</gene>
<dbReference type="GO" id="GO:0008281">
    <property type="term" value="F:sulfonylurea receptor activity"/>
    <property type="evidence" value="ECO:0007669"/>
    <property type="project" value="InterPro"/>
</dbReference>
<dbReference type="InterPro" id="IPR003593">
    <property type="entry name" value="AAA+_ATPase"/>
</dbReference>
<feature type="compositionally biased region" description="Acidic residues" evidence="14">
    <location>
        <begin position="649"/>
        <end position="662"/>
    </location>
</feature>
<evidence type="ECO:0000256" key="7">
    <source>
        <dbReference type="ARBA" id="ARBA00022840"/>
    </source>
</evidence>
<dbReference type="EMBL" id="MRZV01001363">
    <property type="protein sequence ID" value="PIK38408.1"/>
    <property type="molecule type" value="Genomic_DNA"/>
</dbReference>
<dbReference type="InterPro" id="IPR017871">
    <property type="entry name" value="ABC_transporter-like_CS"/>
</dbReference>
<dbReference type="PROSITE" id="PS50929">
    <property type="entry name" value="ABC_TM1F"/>
    <property type="match status" value="2"/>
</dbReference>
<evidence type="ECO:0000259" key="16">
    <source>
        <dbReference type="PROSITE" id="PS50893"/>
    </source>
</evidence>
<dbReference type="Pfam" id="PF00005">
    <property type="entry name" value="ABC_tran"/>
    <property type="match status" value="2"/>
</dbReference>
<keyword evidence="19" id="KW-1185">Reference proteome</keyword>
<feature type="transmembrane region" description="Helical" evidence="15">
    <location>
        <begin position="488"/>
        <end position="509"/>
    </location>
</feature>
<feature type="domain" description="ABC transporter" evidence="16">
    <location>
        <begin position="1347"/>
        <end position="1581"/>
    </location>
</feature>
<accession>A0A2G8JRS1</accession>
<dbReference type="PANTHER" id="PTHR24223">
    <property type="entry name" value="ATP-BINDING CASSETTE SUB-FAMILY C"/>
    <property type="match status" value="1"/>
</dbReference>
<dbReference type="CDD" id="cd18602">
    <property type="entry name" value="ABC_6TM_SUR1_D2_like"/>
    <property type="match status" value="1"/>
</dbReference>
<keyword evidence="11" id="KW-0325">Glycoprotein</keyword>
<dbReference type="PRINTS" id="PR01092">
    <property type="entry name" value="SULFNYLUREAR"/>
</dbReference>
<dbReference type="FunFam" id="3.40.50.300:FF:002366">
    <property type="entry name" value="Uncharacterized protein"/>
    <property type="match status" value="1"/>
</dbReference>
<evidence type="ECO:0000256" key="12">
    <source>
        <dbReference type="ARBA" id="ARBA00024220"/>
    </source>
</evidence>
<dbReference type="InterPro" id="IPR003439">
    <property type="entry name" value="ABC_transporter-like_ATP-bd"/>
</dbReference>
<dbReference type="Pfam" id="PF24357">
    <property type="entry name" value="TMD0_ABC"/>
    <property type="match status" value="1"/>
</dbReference>
<dbReference type="GO" id="GO:0005524">
    <property type="term" value="F:ATP binding"/>
    <property type="evidence" value="ECO:0007669"/>
    <property type="project" value="UniProtKB-KW"/>
</dbReference>
<sequence length="1584" mass="178153">MFVNCKQNFRTMAPGIQKFNWFCGDCNYTAESCSNFDNFEWKISYTLHNACFVNLTATVPHLFFILVGSLILFTLSCCCGLRKKKSRFLIKQPGHNIRWIMNFFLFNVTMLQFGEGLITDVDANWDFPTQPFMYVAPTLAFAAAILTIIYYHLSETWRKPWMSGILLIYWLSAIGAEALRFNELYVSDKNEGKDFLDSVVTLRYDLSMASMVLYSLYAILEIYMLCQSCSNPRPFPEDLKKGNMNYLQGYTNLLSTAVFWWMNWVFNKGYKDALELSDLGTLSHNHTARFHRNLFEKALAVEEKAAKKTGKKLNLYKVYVRAYGWRLSAAGFIKFFGDSLNFVVPIILRQLIAYATTLDKESYEVEEIQPRYISVVTFFSNGWVLVVLLFVASYTRSLCLQLHYQIAISESAHVKAAIQASVYDKALRLSTYTISGGMMTTGQITNHMSVDANNILMVFQWVHYCWSIPYQLIGYLILLYNFLGPTSLIGSVIFFVCIPLQTLIARKLAEYQKKKLIRLLQRHLSLSLSENTKLNNRLTSSRILKVVKKKMFRNIKLNSLNASYELSCGISFNTLQCYGLYQTISGEVLTPDITFSSLSIFNNMFVPLIVLPSVFTFFANAIVSTGRLRTFFSAPEVEDNEDGRTRSQEEEEEENDLDDASSDDVAVRQVGSYGRLHSQNEPDGGSASRPRRQPTHHLVELPQEIDIKVTAGNFSWDSEATEPTLFDMNIEIPAGKLTMVVGQVGSGKSSLLSAFLGEMSTMSGTVQWNSRIGSVAYAAQKAWLLNASLKDNILFGNELDEERYKEIITACSLQPDIDILPGGDQTEIGEKGINLSGGQKQRVSVARAIYSPHPVILLDDPLSALDAHVGAHLFQEGIMNILLKQGRTVVLVTHQLQYLTSADHVIVIRDGRIQIDGTYETIKENDPQLAEGWSSVIRQISEVSEAESEDENATLSERKHLFRQVSLQKEEEEKLERAKLIASGSVDDSEKEDASDKGKLIEKEERVKGSVSWRVYWYYIKTFNVFLFIFCMSLAVMQNAATVATNFVLSAWTNAGTDPKKAGDLLGHYLPLYGGLSVFGIILQSGSTAVILLASLRAARKIHNKMLKSIICSPMRFFDTTPVGRILNRFSSDTQVIDLNLGQTVNMFFRFSISCIGAIIVNVIVAWYFIFAIIPVVIFYLLLMKYFISTSRELQRLESISRSPVFAHFSESLGGLTTIRAYNVSKRFERDILKKIELNNTAYLYLQTSNRWLGTRLDFIGAIIVLLAAVVSMAACVAGTIHASDVGLAITYALSVSSTLNWVIRTAADMEMQMNAIERTSYYTALESEDYEGMFCPPQNWPSEGHIMFEGAHARYAATLDPVLHGVDVHFKAGEKIGICGRTGSGKSSLTLTLFRMIDLFEGRILIDGQDISQVPLTQLRRKIAIIPQDPVLFTGSIRFNLDPFDERTDEELWESLEIAQLKKVVCDLDNGLDGLVTEGGENFSVGQRQLFCLARAFLRKSKILVMDEATASIDMETDAILQKVVATAFRDRTVLTIAHRVATILDSDKILTLDDGSLKEYDHPDTLLNDKDSIFASLVNAKQ</sequence>
<evidence type="ECO:0000313" key="19">
    <source>
        <dbReference type="Proteomes" id="UP000230750"/>
    </source>
</evidence>
<dbReference type="FunFam" id="3.40.50.300:FF:000163">
    <property type="entry name" value="Multidrug resistance-associated protein member 4"/>
    <property type="match status" value="1"/>
</dbReference>
<evidence type="ECO:0000313" key="18">
    <source>
        <dbReference type="EMBL" id="PIK38408.1"/>
    </source>
</evidence>
<evidence type="ECO:0000256" key="10">
    <source>
        <dbReference type="ARBA" id="ARBA00023170"/>
    </source>
</evidence>
<feature type="transmembrane region" description="Helical" evidence="15">
    <location>
        <begin position="1147"/>
        <end position="1164"/>
    </location>
</feature>
<evidence type="ECO:0000256" key="8">
    <source>
        <dbReference type="ARBA" id="ARBA00022989"/>
    </source>
</evidence>
<keyword evidence="4 15" id="KW-0812">Transmembrane</keyword>
<evidence type="ECO:0000256" key="13">
    <source>
        <dbReference type="ARBA" id="ARBA00047523"/>
    </source>
</evidence>
<feature type="domain" description="ABC transporter" evidence="16">
    <location>
        <begin position="707"/>
        <end position="935"/>
    </location>
</feature>
<feature type="transmembrane region" description="Helical" evidence="15">
    <location>
        <begin position="562"/>
        <end position="584"/>
    </location>
</feature>
<feature type="transmembrane region" description="Helical" evidence="15">
    <location>
        <begin position="206"/>
        <end position="226"/>
    </location>
</feature>
<dbReference type="Proteomes" id="UP000230750">
    <property type="component" value="Unassembled WGS sequence"/>
</dbReference>
<feature type="transmembrane region" description="Helical" evidence="15">
    <location>
        <begin position="1259"/>
        <end position="1280"/>
    </location>
</feature>
<evidence type="ECO:0000256" key="14">
    <source>
        <dbReference type="SAM" id="MobiDB-lite"/>
    </source>
</evidence>
<feature type="transmembrane region" description="Helical" evidence="15">
    <location>
        <begin position="604"/>
        <end position="623"/>
    </location>
</feature>
<dbReference type="SUPFAM" id="SSF52540">
    <property type="entry name" value="P-loop containing nucleoside triphosphate hydrolases"/>
    <property type="match status" value="2"/>
</dbReference>
<comment type="catalytic activity">
    <reaction evidence="13">
        <text>leukotriene C4(in) + ATP + H2O = leukotriene C4(out) + ADP + phosphate + H(+)</text>
        <dbReference type="Rhea" id="RHEA:38963"/>
        <dbReference type="ChEBI" id="CHEBI:15377"/>
        <dbReference type="ChEBI" id="CHEBI:15378"/>
        <dbReference type="ChEBI" id="CHEBI:30616"/>
        <dbReference type="ChEBI" id="CHEBI:43474"/>
        <dbReference type="ChEBI" id="CHEBI:57973"/>
        <dbReference type="ChEBI" id="CHEBI:456216"/>
    </reaction>
    <physiologicalReaction direction="left-to-right" evidence="13">
        <dbReference type="Rhea" id="RHEA:38964"/>
    </physiologicalReaction>
</comment>
<feature type="transmembrane region" description="Helical" evidence="15">
    <location>
        <begin position="372"/>
        <end position="392"/>
    </location>
</feature>
<evidence type="ECO:0000256" key="6">
    <source>
        <dbReference type="ARBA" id="ARBA00022741"/>
    </source>
</evidence>
<dbReference type="InterPro" id="IPR011527">
    <property type="entry name" value="ABC1_TM_dom"/>
</dbReference>
<dbReference type="Pfam" id="PF00664">
    <property type="entry name" value="ABC_membrane"/>
    <property type="match status" value="2"/>
</dbReference>
<feature type="transmembrane region" description="Helical" evidence="15">
    <location>
        <begin position="165"/>
        <end position="186"/>
    </location>
</feature>
<dbReference type="InterPro" id="IPR050173">
    <property type="entry name" value="ABC_transporter_C-like"/>
</dbReference>
<keyword evidence="5" id="KW-0677">Repeat</keyword>
<dbReference type="SUPFAM" id="SSF90123">
    <property type="entry name" value="ABC transporter transmembrane region"/>
    <property type="match status" value="2"/>
</dbReference>
<keyword evidence="6" id="KW-0547">Nucleotide-binding</keyword>
<keyword evidence="8 15" id="KW-1133">Transmembrane helix</keyword>
<proteinExistence type="inferred from homology"/>
<dbReference type="GO" id="GO:0006813">
    <property type="term" value="P:potassium ion transport"/>
    <property type="evidence" value="ECO:0007669"/>
    <property type="project" value="InterPro"/>
</dbReference>
<keyword evidence="3" id="KW-0813">Transport</keyword>
<dbReference type="EC" id="7.6.2.3" evidence="12"/>
<dbReference type="GO" id="GO:0016887">
    <property type="term" value="F:ATP hydrolysis activity"/>
    <property type="evidence" value="ECO:0007669"/>
    <property type="project" value="InterPro"/>
</dbReference>
<dbReference type="PANTHER" id="PTHR24223:SF461">
    <property type="entry name" value="ATP-BINDING CASSETTE SUB-FAMILY C MEMBER SUR"/>
    <property type="match status" value="1"/>
</dbReference>
<name>A0A2G8JRS1_STIJA</name>
<comment type="similarity">
    <text evidence="2">Belongs to the ABC transporter superfamily. ABCC family. Conjugate transporter (TC 3.A.1.208) subfamily.</text>
</comment>
<dbReference type="OrthoDB" id="6500128at2759"/>
<dbReference type="CDD" id="cd03250">
    <property type="entry name" value="ABCC_MRP_domain1"/>
    <property type="match status" value="1"/>
</dbReference>
<dbReference type="InterPro" id="IPR027417">
    <property type="entry name" value="P-loop_NTPase"/>
</dbReference>
<keyword evidence="10" id="KW-0675">Receptor</keyword>
<feature type="transmembrane region" description="Helical" evidence="15">
    <location>
        <begin position="1286"/>
        <end position="1304"/>
    </location>
</feature>
<feature type="transmembrane region" description="Helical" evidence="15">
    <location>
        <begin position="1023"/>
        <end position="1052"/>
    </location>
</feature>
<dbReference type="Gene3D" id="1.20.1560.10">
    <property type="entry name" value="ABC transporter type 1, transmembrane domain"/>
    <property type="match status" value="2"/>
</dbReference>
<evidence type="ECO:0000256" key="1">
    <source>
        <dbReference type="ARBA" id="ARBA00004141"/>
    </source>
</evidence>
<evidence type="ECO:0000256" key="11">
    <source>
        <dbReference type="ARBA" id="ARBA00023180"/>
    </source>
</evidence>
<feature type="transmembrane region" description="Helical" evidence="15">
    <location>
        <begin position="62"/>
        <end position="81"/>
    </location>
</feature>
<dbReference type="STRING" id="307972.A0A2G8JRS1"/>
<reference evidence="18 19" key="1">
    <citation type="journal article" date="2017" name="PLoS Biol.">
        <title>The sea cucumber genome provides insights into morphological evolution and visceral regeneration.</title>
        <authorList>
            <person name="Zhang X."/>
            <person name="Sun L."/>
            <person name="Yuan J."/>
            <person name="Sun Y."/>
            <person name="Gao Y."/>
            <person name="Zhang L."/>
            <person name="Li S."/>
            <person name="Dai H."/>
            <person name="Hamel J.F."/>
            <person name="Liu C."/>
            <person name="Yu Y."/>
            <person name="Liu S."/>
            <person name="Lin W."/>
            <person name="Guo K."/>
            <person name="Jin S."/>
            <person name="Xu P."/>
            <person name="Storey K.B."/>
            <person name="Huan P."/>
            <person name="Zhang T."/>
            <person name="Zhou Y."/>
            <person name="Zhang J."/>
            <person name="Lin C."/>
            <person name="Li X."/>
            <person name="Xing L."/>
            <person name="Huo D."/>
            <person name="Sun M."/>
            <person name="Wang L."/>
            <person name="Mercier A."/>
            <person name="Li F."/>
            <person name="Yang H."/>
            <person name="Xiang J."/>
        </authorList>
    </citation>
    <scope>NUCLEOTIDE SEQUENCE [LARGE SCALE GENOMIC DNA]</scope>
    <source>
        <strain evidence="18">Shaxun</strain>
        <tissue evidence="18">Muscle</tissue>
    </source>
</reference>
<dbReference type="CDD" id="cd03244">
    <property type="entry name" value="ABCC_MRP_domain2"/>
    <property type="match status" value="1"/>
</dbReference>
<dbReference type="InterPro" id="IPR056227">
    <property type="entry name" value="TMD0_ABC"/>
</dbReference>
<dbReference type="InterPro" id="IPR000388">
    <property type="entry name" value="ABCC8/9"/>
</dbReference>
<dbReference type="GO" id="GO:0032991">
    <property type="term" value="C:protein-containing complex"/>
    <property type="evidence" value="ECO:0007669"/>
    <property type="project" value="UniProtKB-ARBA"/>
</dbReference>
<evidence type="ECO:0000256" key="5">
    <source>
        <dbReference type="ARBA" id="ARBA00022737"/>
    </source>
</evidence>
<feature type="region of interest" description="Disordered" evidence="14">
    <location>
        <begin position="634"/>
        <end position="693"/>
    </location>
</feature>
<dbReference type="GO" id="GO:0005886">
    <property type="term" value="C:plasma membrane"/>
    <property type="evidence" value="ECO:0007669"/>
    <property type="project" value="UniProtKB-ARBA"/>
</dbReference>
<dbReference type="PROSITE" id="PS00211">
    <property type="entry name" value="ABC_TRANSPORTER_1"/>
    <property type="match status" value="2"/>
</dbReference>
<dbReference type="FunFam" id="1.20.1560.10:FF:000010">
    <property type="entry name" value="Multidrug resistance-associated ABC transporter"/>
    <property type="match status" value="1"/>
</dbReference>
<comment type="caution">
    <text evidence="18">The sequence shown here is derived from an EMBL/GenBank/DDBJ whole genome shotgun (WGS) entry which is preliminary data.</text>
</comment>
<dbReference type="SMART" id="SM00382">
    <property type="entry name" value="AAA"/>
    <property type="match status" value="2"/>
</dbReference>
<feature type="domain" description="ABC transmembrane type-1" evidence="17">
    <location>
        <begin position="1029"/>
        <end position="1312"/>
    </location>
</feature>
<protein>
    <recommendedName>
        <fullName evidence="12">ABC-type glutathione-S-conjugate transporter</fullName>
        <ecNumber evidence="12">7.6.2.3</ecNumber>
    </recommendedName>
</protein>
<evidence type="ECO:0000259" key="17">
    <source>
        <dbReference type="PROSITE" id="PS50929"/>
    </source>
</evidence>
<feature type="transmembrane region" description="Helical" evidence="15">
    <location>
        <begin position="1170"/>
        <end position="1188"/>
    </location>
</feature>
<keyword evidence="7 18" id="KW-0067">ATP-binding</keyword>
<keyword evidence="9 15" id="KW-0472">Membrane</keyword>
<evidence type="ECO:0000256" key="3">
    <source>
        <dbReference type="ARBA" id="ARBA00022448"/>
    </source>
</evidence>
<comment type="subcellular location">
    <subcellularLocation>
        <location evidence="1">Membrane</location>
        <topology evidence="1">Multi-pass membrane protein</topology>
    </subcellularLocation>
</comment>
<feature type="transmembrane region" description="Helical" evidence="15">
    <location>
        <begin position="1072"/>
        <end position="1096"/>
    </location>
</feature>
<dbReference type="Gene3D" id="3.40.50.300">
    <property type="entry name" value="P-loop containing nucleotide triphosphate hydrolases"/>
    <property type="match status" value="2"/>
</dbReference>
<evidence type="ECO:0000256" key="9">
    <source>
        <dbReference type="ARBA" id="ARBA00023136"/>
    </source>
</evidence>
<organism evidence="18 19">
    <name type="scientific">Stichopus japonicus</name>
    <name type="common">Sea cucumber</name>
    <dbReference type="NCBI Taxonomy" id="307972"/>
    <lineage>
        <taxon>Eukaryota</taxon>
        <taxon>Metazoa</taxon>
        <taxon>Echinodermata</taxon>
        <taxon>Eleutherozoa</taxon>
        <taxon>Echinozoa</taxon>
        <taxon>Holothuroidea</taxon>
        <taxon>Aspidochirotacea</taxon>
        <taxon>Aspidochirotida</taxon>
        <taxon>Stichopodidae</taxon>
        <taxon>Apostichopus</taxon>
    </lineage>
</organism>
<feature type="transmembrane region" description="Helical" evidence="15">
    <location>
        <begin position="102"/>
        <end position="119"/>
    </location>
</feature>
<evidence type="ECO:0000256" key="15">
    <source>
        <dbReference type="SAM" id="Phobius"/>
    </source>
</evidence>
<feature type="transmembrane region" description="Helical" evidence="15">
    <location>
        <begin position="131"/>
        <end position="153"/>
    </location>
</feature>
<dbReference type="InterPro" id="IPR036640">
    <property type="entry name" value="ABC1_TM_sf"/>
</dbReference>
<dbReference type="GO" id="GO:0015431">
    <property type="term" value="F:ABC-type glutathione S-conjugate transporter activity"/>
    <property type="evidence" value="ECO:0007669"/>
    <property type="project" value="UniProtKB-EC"/>
</dbReference>
<dbReference type="PROSITE" id="PS50893">
    <property type="entry name" value="ABC_TRANSPORTER_2"/>
    <property type="match status" value="2"/>
</dbReference>
<evidence type="ECO:0000256" key="2">
    <source>
        <dbReference type="ARBA" id="ARBA00009726"/>
    </source>
</evidence>
<feature type="transmembrane region" description="Helical" evidence="15">
    <location>
        <begin position="461"/>
        <end position="482"/>
    </location>
</feature>